<dbReference type="GO" id="GO:0055085">
    <property type="term" value="P:transmembrane transport"/>
    <property type="evidence" value="ECO:0007669"/>
    <property type="project" value="InterPro"/>
</dbReference>
<comment type="similarity">
    <text evidence="2">Belongs to the auxin efflux carrier (TC 2.A.69) family.</text>
</comment>
<evidence type="ECO:0000256" key="1">
    <source>
        <dbReference type="ARBA" id="ARBA00004651"/>
    </source>
</evidence>
<feature type="transmembrane region" description="Helical" evidence="8">
    <location>
        <begin position="165"/>
        <end position="185"/>
    </location>
</feature>
<feature type="transmembrane region" description="Helical" evidence="8">
    <location>
        <begin position="12"/>
        <end position="32"/>
    </location>
</feature>
<comment type="subcellular location">
    <subcellularLocation>
        <location evidence="1">Cell membrane</location>
        <topology evidence="1">Multi-pass membrane protein</topology>
    </subcellularLocation>
</comment>
<keyword evidence="5 8" id="KW-0812">Transmembrane</keyword>
<accession>A0A511Z736</accession>
<protein>
    <submittedName>
        <fullName evidence="9">Auxin efflux carrier</fullName>
    </submittedName>
</protein>
<dbReference type="AlphaFoldDB" id="A0A511Z736"/>
<proteinExistence type="inferred from homology"/>
<evidence type="ECO:0000256" key="3">
    <source>
        <dbReference type="ARBA" id="ARBA00022448"/>
    </source>
</evidence>
<keyword evidence="3" id="KW-0813">Transport</keyword>
<evidence type="ECO:0000256" key="2">
    <source>
        <dbReference type="ARBA" id="ARBA00010145"/>
    </source>
</evidence>
<dbReference type="InterPro" id="IPR004776">
    <property type="entry name" value="Mem_transp_PIN-like"/>
</dbReference>
<organism evidence="9 10">
    <name type="scientific">Sporosarcina luteola</name>
    <dbReference type="NCBI Taxonomy" id="582850"/>
    <lineage>
        <taxon>Bacteria</taxon>
        <taxon>Bacillati</taxon>
        <taxon>Bacillota</taxon>
        <taxon>Bacilli</taxon>
        <taxon>Bacillales</taxon>
        <taxon>Caryophanaceae</taxon>
        <taxon>Sporosarcina</taxon>
    </lineage>
</organism>
<keyword evidence="4" id="KW-1003">Cell membrane</keyword>
<dbReference type="Gene3D" id="1.20.1530.20">
    <property type="match status" value="1"/>
</dbReference>
<evidence type="ECO:0000313" key="9">
    <source>
        <dbReference type="EMBL" id="GEN83249.1"/>
    </source>
</evidence>
<evidence type="ECO:0000256" key="7">
    <source>
        <dbReference type="ARBA" id="ARBA00023136"/>
    </source>
</evidence>
<evidence type="ECO:0000256" key="4">
    <source>
        <dbReference type="ARBA" id="ARBA00022475"/>
    </source>
</evidence>
<feature type="transmembrane region" description="Helical" evidence="8">
    <location>
        <begin position="226"/>
        <end position="246"/>
    </location>
</feature>
<dbReference type="Pfam" id="PF03547">
    <property type="entry name" value="Mem_trans"/>
    <property type="match status" value="2"/>
</dbReference>
<evidence type="ECO:0000313" key="10">
    <source>
        <dbReference type="Proteomes" id="UP000321901"/>
    </source>
</evidence>
<dbReference type="Proteomes" id="UP000321901">
    <property type="component" value="Unassembled WGS sequence"/>
</dbReference>
<keyword evidence="7 8" id="KW-0472">Membrane</keyword>
<keyword evidence="10" id="KW-1185">Reference proteome</keyword>
<feature type="transmembrane region" description="Helical" evidence="8">
    <location>
        <begin position="38"/>
        <end position="59"/>
    </location>
</feature>
<feature type="transmembrane region" description="Helical" evidence="8">
    <location>
        <begin position="197"/>
        <end position="220"/>
    </location>
</feature>
<feature type="transmembrane region" description="Helical" evidence="8">
    <location>
        <begin position="133"/>
        <end position="153"/>
    </location>
</feature>
<dbReference type="PANTHER" id="PTHR36838">
    <property type="entry name" value="AUXIN EFFLUX CARRIER FAMILY PROTEIN"/>
    <property type="match status" value="1"/>
</dbReference>
<reference evidence="9 10" key="1">
    <citation type="submission" date="2019-07" db="EMBL/GenBank/DDBJ databases">
        <title>Whole genome shotgun sequence of Sporosarcina luteola NBRC 105378.</title>
        <authorList>
            <person name="Hosoyama A."/>
            <person name="Uohara A."/>
            <person name="Ohji S."/>
            <person name="Ichikawa N."/>
        </authorList>
    </citation>
    <scope>NUCLEOTIDE SEQUENCE [LARGE SCALE GENOMIC DNA]</scope>
    <source>
        <strain evidence="9 10">NBRC 105378</strain>
    </source>
</reference>
<dbReference type="GO" id="GO:0005886">
    <property type="term" value="C:plasma membrane"/>
    <property type="evidence" value="ECO:0007669"/>
    <property type="project" value="UniProtKB-SubCell"/>
</dbReference>
<dbReference type="EMBL" id="BJYL01000020">
    <property type="protein sequence ID" value="GEN83249.1"/>
    <property type="molecule type" value="Genomic_DNA"/>
</dbReference>
<dbReference type="InterPro" id="IPR038770">
    <property type="entry name" value="Na+/solute_symporter_sf"/>
</dbReference>
<name>A0A511Z736_9BACL</name>
<gene>
    <name evidence="9" type="ORF">SLU01_15610</name>
</gene>
<dbReference type="PANTHER" id="PTHR36838:SF1">
    <property type="entry name" value="SLR1864 PROTEIN"/>
    <property type="match status" value="1"/>
</dbReference>
<feature type="transmembrane region" description="Helical" evidence="8">
    <location>
        <begin position="99"/>
        <end position="121"/>
    </location>
</feature>
<sequence length="286" mass="32610">MNFHANEVITQLMLYITLPALILYSLHTTFSSDLLIDFAWLVAMSLYILAVSVFIAAWLRRKAALPMNQKNVYESLIVFGNQGFIGFAVIFIVMAEQGLIYLTLFNICYLVLIWTYGIYLFTKNEQSINWRMLVFNPGILSTFIGLAMLFLPFKWPQAIVATFESVGKMTIPLSMLLIGSLLADLRWYQFRQYSKNSYIWLAASFRLIFLPLFLLLFLLLHAPYPLIVIAVLTSAMPSATTTSVYAQKFGGDASFASFGVMLTTLLCLLTIPLLYGLLQWLHPYFY</sequence>
<evidence type="ECO:0000256" key="5">
    <source>
        <dbReference type="ARBA" id="ARBA00022692"/>
    </source>
</evidence>
<evidence type="ECO:0000256" key="8">
    <source>
        <dbReference type="SAM" id="Phobius"/>
    </source>
</evidence>
<feature type="transmembrane region" description="Helical" evidence="8">
    <location>
        <begin position="71"/>
        <end position="93"/>
    </location>
</feature>
<evidence type="ECO:0000256" key="6">
    <source>
        <dbReference type="ARBA" id="ARBA00022989"/>
    </source>
</evidence>
<feature type="transmembrane region" description="Helical" evidence="8">
    <location>
        <begin position="258"/>
        <end position="278"/>
    </location>
</feature>
<keyword evidence="6 8" id="KW-1133">Transmembrane helix</keyword>
<comment type="caution">
    <text evidence="9">The sequence shown here is derived from an EMBL/GenBank/DDBJ whole genome shotgun (WGS) entry which is preliminary data.</text>
</comment>